<accession>A0A0N0BKX9</accession>
<dbReference type="AlphaFoldDB" id="A0A0N0BKX9"/>
<proteinExistence type="predicted"/>
<evidence type="ECO:0000313" key="2">
    <source>
        <dbReference type="Proteomes" id="UP000053105"/>
    </source>
</evidence>
<dbReference type="EMBL" id="KQ435691">
    <property type="protein sequence ID" value="KOX81172.1"/>
    <property type="molecule type" value="Genomic_DNA"/>
</dbReference>
<organism evidence="1 2">
    <name type="scientific">Melipona quadrifasciata</name>
    <dbReference type="NCBI Taxonomy" id="166423"/>
    <lineage>
        <taxon>Eukaryota</taxon>
        <taxon>Metazoa</taxon>
        <taxon>Ecdysozoa</taxon>
        <taxon>Arthropoda</taxon>
        <taxon>Hexapoda</taxon>
        <taxon>Insecta</taxon>
        <taxon>Pterygota</taxon>
        <taxon>Neoptera</taxon>
        <taxon>Endopterygota</taxon>
        <taxon>Hymenoptera</taxon>
        <taxon>Apocrita</taxon>
        <taxon>Aculeata</taxon>
        <taxon>Apoidea</taxon>
        <taxon>Anthophila</taxon>
        <taxon>Apidae</taxon>
        <taxon>Melipona</taxon>
    </lineage>
</organism>
<keyword evidence="2" id="KW-1185">Reference proteome</keyword>
<sequence>MRDFATTCHTYVFAGSVLLAQAHQEDNQEHFLGFTDLNQRETNGPSCKAREIVA</sequence>
<gene>
    <name evidence="1" type="ORF">WN51_03460</name>
</gene>
<name>A0A0N0BKX9_9HYME</name>
<evidence type="ECO:0000313" key="1">
    <source>
        <dbReference type="EMBL" id="KOX81172.1"/>
    </source>
</evidence>
<reference evidence="1 2" key="1">
    <citation type="submission" date="2015-07" db="EMBL/GenBank/DDBJ databases">
        <title>The genome of Melipona quadrifasciata.</title>
        <authorList>
            <person name="Pan H."/>
            <person name="Kapheim K."/>
        </authorList>
    </citation>
    <scope>NUCLEOTIDE SEQUENCE [LARGE SCALE GENOMIC DNA]</scope>
    <source>
        <strain evidence="1">0111107301</strain>
        <tissue evidence="1">Whole body</tissue>
    </source>
</reference>
<dbReference type="Proteomes" id="UP000053105">
    <property type="component" value="Unassembled WGS sequence"/>
</dbReference>
<protein>
    <submittedName>
        <fullName evidence="1">Uncharacterized protein</fullName>
    </submittedName>
</protein>